<dbReference type="InterPro" id="IPR002347">
    <property type="entry name" value="SDR_fam"/>
</dbReference>
<comment type="similarity">
    <text evidence="1 3">Belongs to the short-chain dehydrogenases/reductases (SDR) family.</text>
</comment>
<evidence type="ECO:0000313" key="6">
    <source>
        <dbReference type="Proteomes" id="UP000539350"/>
    </source>
</evidence>
<dbReference type="PANTHER" id="PTHR24321:SF8">
    <property type="entry name" value="ESTRADIOL 17-BETA-DEHYDROGENASE 8-RELATED"/>
    <property type="match status" value="1"/>
</dbReference>
<keyword evidence="2" id="KW-0560">Oxidoreductase</keyword>
<dbReference type="Gene3D" id="3.40.50.720">
    <property type="entry name" value="NAD(P)-binding Rossmann-like Domain"/>
    <property type="match status" value="1"/>
</dbReference>
<protein>
    <submittedName>
        <fullName evidence="5">SDR family NAD(P)-dependent oxidoreductase</fullName>
    </submittedName>
</protein>
<evidence type="ECO:0000313" key="5">
    <source>
        <dbReference type="EMBL" id="MBA6413367.1"/>
    </source>
</evidence>
<evidence type="ECO:0000256" key="2">
    <source>
        <dbReference type="ARBA" id="ARBA00023002"/>
    </source>
</evidence>
<dbReference type="EMBL" id="JACFXU010000014">
    <property type="protein sequence ID" value="MBA6413367.1"/>
    <property type="molecule type" value="Genomic_DNA"/>
</dbReference>
<proteinExistence type="inferred from homology"/>
<dbReference type="PANTHER" id="PTHR24321">
    <property type="entry name" value="DEHYDROGENASES, SHORT CHAIN"/>
    <property type="match status" value="1"/>
</dbReference>
<dbReference type="SUPFAM" id="SSF51735">
    <property type="entry name" value="NAD(P)-binding Rossmann-fold domains"/>
    <property type="match status" value="1"/>
</dbReference>
<evidence type="ECO:0000256" key="4">
    <source>
        <dbReference type="SAM" id="MobiDB-lite"/>
    </source>
</evidence>
<dbReference type="GO" id="GO:0016491">
    <property type="term" value="F:oxidoreductase activity"/>
    <property type="evidence" value="ECO:0007669"/>
    <property type="project" value="UniProtKB-KW"/>
</dbReference>
<sequence length="288" mass="30858">MDDFKGKTAVVTGGASGVGRCLCEVFAKAGMNVVMADIEQSALEAAAAEMREAGLSVTGVQADVTDPDSMAALALRSKELYGNVHILCNNAGVGIKEAQRRIWDLTPNDWSWGYSVNVMGIANGIRAFVPMMLEHGEAGHIVNTSSGNGGLTSMPTTPIYASTKAAVTSITEVLNYQLQMEGAKLQAHILFPGPHVVNTNILNSMRNRPAELSDGEEVGAYTSMADLVKASGIKDMQLTEPEEVAEDCLQGIKNKQFWILPASEKNDKKVRDRTESILSRSNPMLGDL</sequence>
<reference evidence="5 6" key="1">
    <citation type="submission" date="2020-07" db="EMBL/GenBank/DDBJ databases">
        <title>Halieaceae bacterium, F7430, whole genome shotgun sequencing project.</title>
        <authorList>
            <person name="Jiang S."/>
            <person name="Liu Z.W."/>
            <person name="Du Z.J."/>
        </authorList>
    </citation>
    <scope>NUCLEOTIDE SEQUENCE [LARGE SCALE GENOMIC DNA]</scope>
    <source>
        <strain evidence="5 6">F7430</strain>
    </source>
</reference>
<dbReference type="PRINTS" id="PR00080">
    <property type="entry name" value="SDRFAMILY"/>
</dbReference>
<feature type="region of interest" description="Disordered" evidence="4">
    <location>
        <begin position="269"/>
        <end position="288"/>
    </location>
</feature>
<evidence type="ECO:0000256" key="3">
    <source>
        <dbReference type="RuleBase" id="RU000363"/>
    </source>
</evidence>
<evidence type="ECO:0000256" key="1">
    <source>
        <dbReference type="ARBA" id="ARBA00006484"/>
    </source>
</evidence>
<accession>A0A7W2TWQ6</accession>
<dbReference type="CDD" id="cd05233">
    <property type="entry name" value="SDR_c"/>
    <property type="match status" value="1"/>
</dbReference>
<gene>
    <name evidence="5" type="ORF">H2508_09620</name>
</gene>
<dbReference type="Pfam" id="PF00106">
    <property type="entry name" value="adh_short"/>
    <property type="match status" value="1"/>
</dbReference>
<dbReference type="PRINTS" id="PR00081">
    <property type="entry name" value="GDHRDH"/>
</dbReference>
<dbReference type="InterPro" id="IPR036291">
    <property type="entry name" value="NAD(P)-bd_dom_sf"/>
</dbReference>
<comment type="caution">
    <text evidence="5">The sequence shown here is derived from an EMBL/GenBank/DDBJ whole genome shotgun (WGS) entry which is preliminary data.</text>
</comment>
<dbReference type="Proteomes" id="UP000539350">
    <property type="component" value="Unassembled WGS sequence"/>
</dbReference>
<organism evidence="5 6">
    <name type="scientific">Sediminihaliea albiluteola</name>
    <dbReference type="NCBI Taxonomy" id="2758564"/>
    <lineage>
        <taxon>Bacteria</taxon>
        <taxon>Pseudomonadati</taxon>
        <taxon>Pseudomonadota</taxon>
        <taxon>Gammaproteobacteria</taxon>
        <taxon>Cellvibrionales</taxon>
        <taxon>Halieaceae</taxon>
        <taxon>Sediminihaliea</taxon>
    </lineage>
</organism>
<dbReference type="RefSeq" id="WP_182172443.1">
    <property type="nucleotide sequence ID" value="NZ_JACFXU010000014.1"/>
</dbReference>
<dbReference type="AlphaFoldDB" id="A0A7W2TWQ6"/>
<name>A0A7W2TWQ6_9GAMM</name>
<keyword evidence="6" id="KW-1185">Reference proteome</keyword>